<dbReference type="Proteomes" id="UP001550850">
    <property type="component" value="Unassembled WGS sequence"/>
</dbReference>
<name>A0ABV2YM09_9ACTN</name>
<gene>
    <name evidence="2" type="ORF">AB0E65_21445</name>
</gene>
<protein>
    <submittedName>
        <fullName evidence="2">DUF6493 family protein</fullName>
    </submittedName>
</protein>
<evidence type="ECO:0000313" key="2">
    <source>
        <dbReference type="EMBL" id="MEU3556756.1"/>
    </source>
</evidence>
<feature type="domain" description="DUF7824" evidence="1">
    <location>
        <begin position="439"/>
        <end position="638"/>
    </location>
</feature>
<dbReference type="InterPro" id="IPR056726">
    <property type="entry name" value="DUF7824"/>
</dbReference>
<proteinExistence type="predicted"/>
<sequence>MKRAATEHEVCAAVREGMTDRVAGLLEEMTAAERRALVPEWERLRKELRQDWGRQRRVYPALHLAGAASLSGAAAVASWLTAADFRWAAAPAGLLLRALRDREPHWLADVARRVAARPVSAGVDHGLLDGLARLADCPPPVTEASVHAWIQYVNGAWSDRDGVDARIRDTRHLSAMTAGLFATADAGRAMANLYSVDGGDSWVTVLARLTAEGLLDRPAMVEGCVARLLRGGPAADQRVFLNLLTALELTGDERRARRADWSALAADGISTVAAHAQAVLSGLALAGDLSDRELADLSAAVFFRTEKKLVRAQLVLLGKVLSARPHAAELLLPGLGHAFGQPDADAQERALRLLERHRDKVTDEKVREELAYAADQLSPALRVRALTALGMEARGGAPEAAYEEMLPPAPAAVRLAPAPASPAELAEETGALLARRDVDVAAFERVLDGLVRLAHRDRAALLDALAPVLARTEWYGAAPDSRLTPERYFGTDAYTCDVRHLTELVLAALAERISEEALWAGTQDTALTRRCAHTTLCRAFEARVRELAHRVRTDAVPPFLLSTPTWSTGAVDPAELVDRLEVYATAGIRPLGDDFAQALLRARRSDRPAAEAAAARAAALGTPEGEHLARWLTAADPLPATPERRTADRRVLPGLGECFPLLHDFPRDFARLGEPVPADAQHFWCYHLDDDIRPHLLAMLPEDRELVAARLAHDTIASAVQDQRRGAAVLPLLAEAGGPAGPATHLCVAYGLGSRHPEDRLAAVDALLVLAARGQLDAGRLGTDLGALVPPGAVKAARLADALRTAAATGAYATVGEVLRHTLPALLAEGVEPARGLGDLLGVAAECAERTGITGALPCLDRVADRSGSSRLVLEARRLRTALNGELNGGTVS</sequence>
<evidence type="ECO:0000313" key="3">
    <source>
        <dbReference type="Proteomes" id="UP001550850"/>
    </source>
</evidence>
<dbReference type="Pfam" id="PF25148">
    <property type="entry name" value="DUF7824"/>
    <property type="match status" value="1"/>
</dbReference>
<organism evidence="2 3">
    <name type="scientific">Streptomyces fragilis</name>
    <dbReference type="NCBI Taxonomy" id="67301"/>
    <lineage>
        <taxon>Bacteria</taxon>
        <taxon>Bacillati</taxon>
        <taxon>Actinomycetota</taxon>
        <taxon>Actinomycetes</taxon>
        <taxon>Kitasatosporales</taxon>
        <taxon>Streptomycetaceae</taxon>
        <taxon>Streptomyces</taxon>
    </lineage>
</organism>
<dbReference type="EMBL" id="JBEZUR010000039">
    <property type="protein sequence ID" value="MEU3556756.1"/>
    <property type="molecule type" value="Genomic_DNA"/>
</dbReference>
<reference evidence="2 3" key="1">
    <citation type="submission" date="2024-06" db="EMBL/GenBank/DDBJ databases">
        <title>The Natural Products Discovery Center: Release of the First 8490 Sequenced Strains for Exploring Actinobacteria Biosynthetic Diversity.</title>
        <authorList>
            <person name="Kalkreuter E."/>
            <person name="Kautsar S.A."/>
            <person name="Yang D."/>
            <person name="Bader C.D."/>
            <person name="Teijaro C.N."/>
            <person name="Fluegel L."/>
            <person name="Davis C.M."/>
            <person name="Simpson J.R."/>
            <person name="Lauterbach L."/>
            <person name="Steele A.D."/>
            <person name="Gui C."/>
            <person name="Meng S."/>
            <person name="Li G."/>
            <person name="Viehrig K."/>
            <person name="Ye F."/>
            <person name="Su P."/>
            <person name="Kiefer A.F."/>
            <person name="Nichols A."/>
            <person name="Cepeda A.J."/>
            <person name="Yan W."/>
            <person name="Fan B."/>
            <person name="Jiang Y."/>
            <person name="Adhikari A."/>
            <person name="Zheng C.-J."/>
            <person name="Schuster L."/>
            <person name="Cowan T.M."/>
            <person name="Smanski M.J."/>
            <person name="Chevrette M.G."/>
            <person name="De Carvalho L.P.S."/>
            <person name="Shen B."/>
        </authorList>
    </citation>
    <scope>NUCLEOTIDE SEQUENCE [LARGE SCALE GENOMIC DNA]</scope>
    <source>
        <strain evidence="2 3">NPDC038104</strain>
    </source>
</reference>
<comment type="caution">
    <text evidence="2">The sequence shown here is derived from an EMBL/GenBank/DDBJ whole genome shotgun (WGS) entry which is preliminary data.</text>
</comment>
<evidence type="ECO:0000259" key="1">
    <source>
        <dbReference type="Pfam" id="PF25148"/>
    </source>
</evidence>
<keyword evidence="3" id="KW-1185">Reference proteome</keyword>
<accession>A0ABV2YM09</accession>
<dbReference type="RefSeq" id="WP_159105744.1">
    <property type="nucleotide sequence ID" value="NZ_BEVZ01000009.1"/>
</dbReference>